<evidence type="ECO:0000256" key="1">
    <source>
        <dbReference type="ARBA" id="ARBA00022468"/>
    </source>
</evidence>
<dbReference type="Proteomes" id="UP000076727">
    <property type="component" value="Unassembled WGS sequence"/>
</dbReference>
<dbReference type="EMBL" id="KV429117">
    <property type="protein sequence ID" value="KZT64852.1"/>
    <property type="molecule type" value="Genomic_DNA"/>
</dbReference>
<reference evidence="4 5" key="1">
    <citation type="journal article" date="2016" name="Mol. Biol. Evol.">
        <title>Comparative Genomics of Early-Diverging Mushroom-Forming Fungi Provides Insights into the Origins of Lignocellulose Decay Capabilities.</title>
        <authorList>
            <person name="Nagy L.G."/>
            <person name="Riley R."/>
            <person name="Tritt A."/>
            <person name="Adam C."/>
            <person name="Daum C."/>
            <person name="Floudas D."/>
            <person name="Sun H."/>
            <person name="Yadav J.S."/>
            <person name="Pangilinan J."/>
            <person name="Larsson K.H."/>
            <person name="Matsuura K."/>
            <person name="Barry K."/>
            <person name="Labutti K."/>
            <person name="Kuo R."/>
            <person name="Ohm R.A."/>
            <person name="Bhattacharya S.S."/>
            <person name="Shirouzu T."/>
            <person name="Yoshinaga Y."/>
            <person name="Martin F.M."/>
            <person name="Grigoriev I.V."/>
            <person name="Hibbett D.S."/>
        </authorList>
    </citation>
    <scope>NUCLEOTIDE SEQUENCE [LARGE SCALE GENOMIC DNA]</scope>
    <source>
        <strain evidence="4 5">L-15889</strain>
    </source>
</reference>
<dbReference type="OrthoDB" id="19311at2759"/>
<feature type="region of interest" description="Disordered" evidence="2">
    <location>
        <begin position="249"/>
        <end position="273"/>
    </location>
</feature>
<dbReference type="GO" id="GO:0005096">
    <property type="term" value="F:GTPase activator activity"/>
    <property type="evidence" value="ECO:0007669"/>
    <property type="project" value="UniProtKB-KW"/>
</dbReference>
<dbReference type="PANTHER" id="PTHR10063">
    <property type="entry name" value="TUBERIN"/>
    <property type="match status" value="1"/>
</dbReference>
<evidence type="ECO:0000259" key="3">
    <source>
        <dbReference type="PROSITE" id="PS50085"/>
    </source>
</evidence>
<dbReference type="FunFam" id="3.40.50.11210:FF:000007">
    <property type="entry name" value="Tuberous sclerosis 2"/>
    <property type="match status" value="1"/>
</dbReference>
<dbReference type="InterPro" id="IPR035974">
    <property type="entry name" value="Rap/Ran-GAP_sf"/>
</dbReference>
<dbReference type="PANTHER" id="PTHR10063:SF0">
    <property type="entry name" value="TUBERIN"/>
    <property type="match status" value="1"/>
</dbReference>
<dbReference type="InterPro" id="IPR018515">
    <property type="entry name" value="Tuberin-type_domain"/>
</dbReference>
<dbReference type="STRING" id="1314783.A0A165LU45"/>
<dbReference type="Pfam" id="PF03542">
    <property type="entry name" value="Tuberin"/>
    <property type="match status" value="1"/>
</dbReference>
<gene>
    <name evidence="4" type="ORF">DAEQUDRAFT_732143</name>
</gene>
<protein>
    <recommendedName>
        <fullName evidence="3">Rap-GAP domain-containing protein</fullName>
    </recommendedName>
</protein>
<accession>A0A165LU45</accession>
<dbReference type="GO" id="GO:0033596">
    <property type="term" value="C:TSC1-TSC2 complex"/>
    <property type="evidence" value="ECO:0007669"/>
    <property type="project" value="TreeGrafter"/>
</dbReference>
<evidence type="ECO:0000313" key="4">
    <source>
        <dbReference type="EMBL" id="KZT64852.1"/>
    </source>
</evidence>
<name>A0A165LU45_9APHY</name>
<dbReference type="GO" id="GO:0051056">
    <property type="term" value="P:regulation of small GTPase mediated signal transduction"/>
    <property type="evidence" value="ECO:0007669"/>
    <property type="project" value="InterPro"/>
</dbReference>
<dbReference type="Pfam" id="PF02145">
    <property type="entry name" value="Rap_GAP"/>
    <property type="match status" value="1"/>
</dbReference>
<keyword evidence="1" id="KW-0343">GTPase activation</keyword>
<feature type="region of interest" description="Disordered" evidence="2">
    <location>
        <begin position="925"/>
        <end position="976"/>
    </location>
</feature>
<feature type="region of interest" description="Disordered" evidence="2">
    <location>
        <begin position="1422"/>
        <end position="1445"/>
    </location>
</feature>
<dbReference type="GO" id="GO:0005634">
    <property type="term" value="C:nucleus"/>
    <property type="evidence" value="ECO:0007669"/>
    <property type="project" value="InterPro"/>
</dbReference>
<organism evidence="4 5">
    <name type="scientific">Daedalea quercina L-15889</name>
    <dbReference type="NCBI Taxonomy" id="1314783"/>
    <lineage>
        <taxon>Eukaryota</taxon>
        <taxon>Fungi</taxon>
        <taxon>Dikarya</taxon>
        <taxon>Basidiomycota</taxon>
        <taxon>Agaricomycotina</taxon>
        <taxon>Agaricomycetes</taxon>
        <taxon>Polyporales</taxon>
        <taxon>Fomitopsis</taxon>
    </lineage>
</organism>
<dbReference type="GO" id="GO:0032007">
    <property type="term" value="P:negative regulation of TOR signaling"/>
    <property type="evidence" value="ECO:0007669"/>
    <property type="project" value="TreeGrafter"/>
</dbReference>
<feature type="compositionally biased region" description="Polar residues" evidence="2">
    <location>
        <begin position="743"/>
        <end position="765"/>
    </location>
</feature>
<feature type="compositionally biased region" description="Low complexity" evidence="2">
    <location>
        <begin position="794"/>
        <end position="810"/>
    </location>
</feature>
<dbReference type="InterPro" id="IPR027107">
    <property type="entry name" value="Tuberin/Ral-act_asu"/>
</dbReference>
<dbReference type="PROSITE" id="PS50085">
    <property type="entry name" value="RAPGAP"/>
    <property type="match status" value="1"/>
</dbReference>
<sequence>MSPQDDDTLRGTRPRASTSTLIAPLYNWRRGRSGSVSTPTQPTPPPMTLEALIEALTPPAVPSPPHARSLCDLLSTQTPSPPYPVLSPIVASLCSPESPPLLQAAGYDILAAYWKHAGSPILTTADRLSCLTLFLNLSVPWSSELWEPRFNALDAIIKSGVETVDMESDLLKVLGSWIEGAFEGLMRRDPPSVEEWMQRQSSMEQLTNFLTTLVGKPQFVSRLSEDDTLQVLKLWERLMDRALSLPAESLPMPSTPASPANDGHASKAASPSRLQLVHRRHQSSASIAQPPLLRHPSDIAVKAYVKYLDTRLTALAPHYLEMILPLLFRCLAYYSTPLPRIALGTSPPHQHPLEKLVMDKLRYLVSGRYSSLCRILVKRYLSPSPNPSRGDVQMSLGALRTLRVSIRDALVRRLARARITRSSAMETTPAGAPTLLDLEREYLAHAWSPDEIVSWDLLQFRRVLCRAIQAWVALPVASSGLLAAREQVLTEAAGIVKDVVQALDAREDGDEVDDEEVGAVGDILRALLAYLQPTVRDGAPIVLSLSHVDDTTPLLAAMSALLDQDLNTTALYPVLPGILLSAAAHLRDADIAGVLKTMSEKQTLSPMSPGWLEHWGSVLEIPGLFGPTRPSTREHAMAILETAWEFVKDLPEYRRPLAALVFDFWQRQTKGRTEDVAVSVVFRVLADEVVFRSAENKADASGESEDSQVAHRILDFLVRLAAEREEEEDDAASIRAADAPLSMSPQASHTTSNATSPTLVRSQTELPMRERDGGLPSLSVMSSFITHTFNPNHSSRSQSQPRPSQDSVPSAESPPIAPTEPPLMPKSVGAVAALASVFSQLAFTPLVHVEANMLLAKRLFETLVELLGTAECIWARLTVLQFLMRFRVDRDHKLYYASKDYYDKDGNIASLAALINRHPGHPAAAEQAALGQELRTARPRVPQERDGRRPSRGRGGQPTKVESRSRSRTNPRLVSTPASFRNLKARDPMWSYAEALPFAIELVDTPSEVLMSYDPSGPKDGVVLPWSSYLRKLVEIIEGEKEWEILSYVLCHLPTQLANKHLFCGPKSKIVLGNMVAAICTGVLRNTFAANIERWPENLIARDAHGLAYHTLTVLISYKRCFQDLHVHHSVVDAFLQGLSGQPSTIKCCLHALSLSAFELQQSMTRYLSTILNKLSDVMSNPALAVHIIDFLAIIGSLPTLHSNFTEDDYKMVFGVALLYLQTYNHSDDMPISWALAQHVRIMSYYIVYLWFLAVDLADRPRHIKFISRQLLIANEGREEVDEPTEVCFDWLARYTYASADPRPADSMLSDIVMNPSVQSEHPEPAVSEKTWVGGTAVITVRSLARRGWLEVVTRRCSGLTKFLCRAENVPMVTVGDVDPDMASVTASLTLDRGLHRSCVEECRDGSSSQEEESIMRELQSKLGGPAEGEASKPDPITGYIWSGSAPSQRRKDVAIDPAYFSVQLSSYPDHPSGAELRLVTDVNRLQGFFRHIDRMPVIDTHKVGIMYVAPGQQDEAEILQNTHGSPAYSRFLEGLARLINLRGQKDVYAGGLDPDEDGKYAYAWWDDTGQIVFHTATLMPASDPTCLNKKAHIGNDYVRIVWNDSGMPYRFDTLATQFQFVNIVIEPHSRGAIAAFSNNLHENEYFKVTVQRAEGMTEFTPVDDFKLISAENLPLLVRQLSLLSDWFVSVYQYTKNDTERTEMITNWRSRLQAIKRFRAQVLSHSAAPTDNISKEQGPKAQLYRDFTTTY</sequence>
<feature type="compositionally biased region" description="Low complexity" evidence="2">
    <location>
        <begin position="925"/>
        <end position="934"/>
    </location>
</feature>
<evidence type="ECO:0000313" key="5">
    <source>
        <dbReference type="Proteomes" id="UP000076727"/>
    </source>
</evidence>
<dbReference type="Gene3D" id="3.40.50.11210">
    <property type="entry name" value="Rap/Ran-GAP"/>
    <property type="match status" value="1"/>
</dbReference>
<dbReference type="InterPro" id="IPR000331">
    <property type="entry name" value="Rap/Ran_GAP_dom"/>
</dbReference>
<feature type="region of interest" description="Disordered" evidence="2">
    <location>
        <begin position="738"/>
        <end position="773"/>
    </location>
</feature>
<feature type="region of interest" description="Disordered" evidence="2">
    <location>
        <begin position="789"/>
        <end position="822"/>
    </location>
</feature>
<evidence type="ECO:0000256" key="2">
    <source>
        <dbReference type="SAM" id="MobiDB-lite"/>
    </source>
</evidence>
<dbReference type="SUPFAM" id="SSF111347">
    <property type="entry name" value="Rap/Ran-GAP"/>
    <property type="match status" value="1"/>
</dbReference>
<feature type="domain" description="Rap-GAP" evidence="3">
    <location>
        <begin position="1490"/>
        <end position="1726"/>
    </location>
</feature>
<keyword evidence="5" id="KW-1185">Reference proteome</keyword>
<proteinExistence type="predicted"/>